<name>A0A5B7SNE2_9FLAO</name>
<dbReference type="EMBL" id="CP040710">
    <property type="protein sequence ID" value="QCX00037.1"/>
    <property type="molecule type" value="Genomic_DNA"/>
</dbReference>
<proteinExistence type="predicted"/>
<dbReference type="Gene3D" id="3.20.20.140">
    <property type="entry name" value="Metal-dependent hydrolases"/>
    <property type="match status" value="1"/>
</dbReference>
<gene>
    <name evidence="2" type="ORF">FGM00_07955</name>
</gene>
<dbReference type="SUPFAM" id="SSF51556">
    <property type="entry name" value="Metallo-dependent hydrolases"/>
    <property type="match status" value="1"/>
</dbReference>
<reference evidence="2 3" key="1">
    <citation type="submission" date="2019-05" db="EMBL/GenBank/DDBJ databases">
        <title>Genome sequencing of F202Z8.</title>
        <authorList>
            <person name="Kwon Y.M."/>
        </authorList>
    </citation>
    <scope>NUCLEOTIDE SEQUENCE [LARGE SCALE GENOMIC DNA]</scope>
    <source>
        <strain evidence="2 3">F202Z8</strain>
    </source>
</reference>
<dbReference type="Pfam" id="PF01244">
    <property type="entry name" value="Peptidase_M19"/>
    <property type="match status" value="1"/>
</dbReference>
<keyword evidence="3" id="KW-1185">Reference proteome</keyword>
<dbReference type="InterPro" id="IPR008257">
    <property type="entry name" value="Pept_M19"/>
</dbReference>
<accession>A0A5B7SNE2</accession>
<dbReference type="InterPro" id="IPR032466">
    <property type="entry name" value="Metal_Hydrolase"/>
</dbReference>
<organism evidence="2 3">
    <name type="scientific">Aggregatimonas sangjinii</name>
    <dbReference type="NCBI Taxonomy" id="2583587"/>
    <lineage>
        <taxon>Bacteria</taxon>
        <taxon>Pseudomonadati</taxon>
        <taxon>Bacteroidota</taxon>
        <taxon>Flavobacteriia</taxon>
        <taxon>Flavobacteriales</taxon>
        <taxon>Flavobacteriaceae</taxon>
        <taxon>Aggregatimonas</taxon>
    </lineage>
</organism>
<dbReference type="KEGG" id="asag:FGM00_07955"/>
<dbReference type="GO" id="GO:0070573">
    <property type="term" value="F:metallodipeptidase activity"/>
    <property type="evidence" value="ECO:0007669"/>
    <property type="project" value="InterPro"/>
</dbReference>
<dbReference type="Proteomes" id="UP000310017">
    <property type="component" value="Chromosome"/>
</dbReference>
<dbReference type="OrthoDB" id="611177at2"/>
<evidence type="ECO:0000313" key="2">
    <source>
        <dbReference type="EMBL" id="QCX00037.1"/>
    </source>
</evidence>
<evidence type="ECO:0000313" key="3">
    <source>
        <dbReference type="Proteomes" id="UP000310017"/>
    </source>
</evidence>
<dbReference type="AlphaFoldDB" id="A0A5B7SNE2"/>
<feature type="compositionally biased region" description="Basic residues" evidence="1">
    <location>
        <begin position="26"/>
        <end position="39"/>
    </location>
</feature>
<protein>
    <submittedName>
        <fullName evidence="2">Peptidase M19</fullName>
    </submittedName>
</protein>
<feature type="region of interest" description="Disordered" evidence="1">
    <location>
        <begin position="17"/>
        <end position="39"/>
    </location>
</feature>
<evidence type="ECO:0000256" key="1">
    <source>
        <dbReference type="SAM" id="MobiDB-lite"/>
    </source>
</evidence>
<dbReference type="RefSeq" id="WP_138852384.1">
    <property type="nucleotide sequence ID" value="NZ_CP040710.1"/>
</dbReference>
<dbReference type="GO" id="GO:0006508">
    <property type="term" value="P:proteolysis"/>
    <property type="evidence" value="ECO:0007669"/>
    <property type="project" value="InterPro"/>
</dbReference>
<sequence>MKNVYIDLHCHPSLKPFGRSFDQKSTKKRNSPNRMRRNSIYHRKGVNPVSKKINNLLTLTKFTQSDLTSVYGGKGRILVISLYPMEKQMVHDTGDVKFIGRLFRNLATGIGIDRIRHIQKMTDYFEDLNNEYEFYKELDNKPVTVHGKKVRYKMVKSYQEIEQWKADGIPTIFMITSIEGCHVFNSGLVLAGRPKADEKEVLENIKIVKNWTFRPFFVGLAHHFDNELCGHEKSMGGLVDAIIKQKVDNSQGITSLGKKALSALLDNNKKNRILIDVKHMNVKSRYEYYEIVKSEYASKIPLIVSHGAVNGRNNPIDNNRVDTDFNDATINFYDDEIFRIARSQGIFGIQLDERRIAHKKVMGLLAGRNKSSKLIWKQIEHMAKYLNLLKMEAWNIQCLGTDFDGIIDPLPGFWAAKDLDKLPKFLVKHANDFLKSPEGKKLEPKNRLSAKEIVDKFMFGNARDFLKAHFR</sequence>